<evidence type="ECO:0000256" key="5">
    <source>
        <dbReference type="ARBA" id="ARBA00013950"/>
    </source>
</evidence>
<keyword evidence="8" id="KW-0677">Repeat</keyword>
<keyword evidence="12" id="KW-0732">Signal</keyword>
<comment type="caution">
    <text evidence="14">The sequence shown here is derived from an EMBL/GenBank/DDBJ whole genome shotgun (WGS) entry which is preliminary data.</text>
</comment>
<dbReference type="SUPFAM" id="SSF63380">
    <property type="entry name" value="Riboflavin synthase domain-like"/>
    <property type="match status" value="2"/>
</dbReference>
<comment type="similarity">
    <text evidence="3">Belongs to the glycosyl hydrolase 5 (cellulase A) family.</text>
</comment>
<feature type="repeat" description="Lumazine-binding" evidence="11">
    <location>
        <begin position="393"/>
        <end position="502"/>
    </location>
</feature>
<evidence type="ECO:0000256" key="1">
    <source>
        <dbReference type="ARBA" id="ARBA00002803"/>
    </source>
</evidence>
<evidence type="ECO:0000256" key="11">
    <source>
        <dbReference type="PROSITE-ProRule" id="PRU00524"/>
    </source>
</evidence>
<dbReference type="EMBL" id="JAKJXP020000100">
    <property type="protein sequence ID" value="KAK7746195.1"/>
    <property type="molecule type" value="Genomic_DNA"/>
</dbReference>
<evidence type="ECO:0000256" key="3">
    <source>
        <dbReference type="ARBA" id="ARBA00005641"/>
    </source>
</evidence>
<comment type="pathway">
    <text evidence="2">Cofactor biosynthesis; riboflavin biosynthesis; riboflavin from 2-hydroxy-3-oxobutyl phosphate and 5-amino-6-(D-ribitylamino)uracil: step 2/2.</text>
</comment>
<dbReference type="AlphaFoldDB" id="A0AAN9YKX3"/>
<feature type="signal peptide" evidence="12">
    <location>
        <begin position="1"/>
        <end position="20"/>
    </location>
</feature>
<evidence type="ECO:0000256" key="12">
    <source>
        <dbReference type="SAM" id="SignalP"/>
    </source>
</evidence>
<keyword evidence="9" id="KW-0378">Hydrolase</keyword>
<evidence type="ECO:0000256" key="10">
    <source>
        <dbReference type="ARBA" id="ARBA00023295"/>
    </source>
</evidence>
<protein>
    <recommendedName>
        <fullName evidence="5">Riboflavin synthase</fullName>
        <ecNumber evidence="4">2.5.1.9</ecNumber>
    </recommendedName>
</protein>
<reference evidence="14 15" key="1">
    <citation type="submission" date="2024-02" db="EMBL/GenBank/DDBJ databases">
        <title>De novo assembly and annotation of 12 fungi associated with fruit tree decline syndrome in Ontario, Canada.</title>
        <authorList>
            <person name="Sulman M."/>
            <person name="Ellouze W."/>
            <person name="Ilyukhin E."/>
        </authorList>
    </citation>
    <scope>NUCLEOTIDE SEQUENCE [LARGE SCALE GENOMIC DNA]</scope>
    <source>
        <strain evidence="14 15">M11/M66-122</strain>
    </source>
</reference>
<dbReference type="EC" id="2.5.1.9" evidence="4"/>
<dbReference type="InterPro" id="IPR001783">
    <property type="entry name" value="Lumazine-bd"/>
</dbReference>
<keyword evidence="7" id="KW-0808">Transferase</keyword>
<dbReference type="GO" id="GO:0009231">
    <property type="term" value="P:riboflavin biosynthetic process"/>
    <property type="evidence" value="ECO:0007669"/>
    <property type="project" value="UniProtKB-KW"/>
</dbReference>
<dbReference type="NCBIfam" id="TIGR00187">
    <property type="entry name" value="ribE"/>
    <property type="match status" value="1"/>
</dbReference>
<dbReference type="InterPro" id="IPR023366">
    <property type="entry name" value="ATP_synth_asu-like_sf"/>
</dbReference>
<dbReference type="Proteomes" id="UP001320420">
    <property type="component" value="Unassembled WGS sequence"/>
</dbReference>
<dbReference type="FunFam" id="2.40.30.20:FF:000004">
    <property type="entry name" value="Riboflavin synthase, alpha subunit"/>
    <property type="match status" value="1"/>
</dbReference>
<dbReference type="PANTHER" id="PTHR21098">
    <property type="entry name" value="RIBOFLAVIN SYNTHASE ALPHA CHAIN"/>
    <property type="match status" value="1"/>
</dbReference>
<dbReference type="Pfam" id="PF26410">
    <property type="entry name" value="GH5_mannosidase"/>
    <property type="match status" value="1"/>
</dbReference>
<evidence type="ECO:0000256" key="4">
    <source>
        <dbReference type="ARBA" id="ARBA00012827"/>
    </source>
</evidence>
<evidence type="ECO:0000256" key="7">
    <source>
        <dbReference type="ARBA" id="ARBA00022679"/>
    </source>
</evidence>
<sequence>MKPYLLRQAASALTLTLALAAAAPRNAEMLSLSPVTRDGSRLLLDGKEWKAVGPNIYWLGLDENVVPAAGAPFDPATKASYPTPGRITDAMATVRALGGTAVRAHTLGVSVGNPLSVVPAPGVVNEAAFEAIDWAVYQAGRYGVRLLVPLTDNWDYYHGGKYTFLRWAGFDLTQGRDSNNPLIQQFYTNATIVAAFHGYVRTLLTHRNKYNNLTYAEDPAIFAYETGNELEGPVSRDKDVPAAWVQDLARLLKDLAPRKLVVDGTYGVSEAHLAIDEVDIYSDHGYPADAAKLRADIDLAAGAGKAFFAGEYDWTNLGSLEAYYAVLEGSGGEESGKPAACGDAFWSLFGRNVPDCDTFVDHADGLTLHYGDPANTPATNSRIQLIRKHFIAMSQGLVEEIGVVEELVRNEETGTTLTIALPAGSDKLADAQLGDSIAINGVCLTATDIVQAGSSSSSSSSPRFTVGVAPETLRLTDLGALAPGSRVNLERAVRADTRMGGHFVQGHVDTTAEIVGVARDGEAVTLRFRPRSPDVLRYVVYKGFVALDGTSLTVTRVDDAEGWWEVMLIAYTQEKVVLAQKQVGDSVNVEVDVLAKYAEKSMAGFLGSQGEAQVKSVIEKMVQNLVAQAMGAHS</sequence>
<evidence type="ECO:0000313" key="14">
    <source>
        <dbReference type="EMBL" id="KAK7746195.1"/>
    </source>
</evidence>
<evidence type="ECO:0000256" key="9">
    <source>
        <dbReference type="ARBA" id="ARBA00022801"/>
    </source>
</evidence>
<proteinExistence type="inferred from homology"/>
<name>A0AAN9YKX3_9PEZI</name>
<keyword evidence="10" id="KW-0326">Glycosidase</keyword>
<dbReference type="InterPro" id="IPR001547">
    <property type="entry name" value="Glyco_hydro_5"/>
</dbReference>
<dbReference type="PANTHER" id="PTHR21098:SF0">
    <property type="entry name" value="RIBOFLAVIN SYNTHASE"/>
    <property type="match status" value="1"/>
</dbReference>
<gene>
    <name evidence="14" type="ORF">SLS62_009485</name>
</gene>
<evidence type="ECO:0000259" key="13">
    <source>
        <dbReference type="PROSITE" id="PS51177"/>
    </source>
</evidence>
<evidence type="ECO:0000256" key="2">
    <source>
        <dbReference type="ARBA" id="ARBA00004887"/>
    </source>
</evidence>
<dbReference type="Gene3D" id="3.20.20.80">
    <property type="entry name" value="Glycosidases"/>
    <property type="match status" value="1"/>
</dbReference>
<feature type="domain" description="Lumazine-binding" evidence="13">
    <location>
        <begin position="393"/>
        <end position="502"/>
    </location>
</feature>
<evidence type="ECO:0000313" key="15">
    <source>
        <dbReference type="Proteomes" id="UP001320420"/>
    </source>
</evidence>
<dbReference type="InterPro" id="IPR026017">
    <property type="entry name" value="Lumazine-bd_dom"/>
</dbReference>
<keyword evidence="15" id="KW-1185">Reference proteome</keyword>
<feature type="domain" description="Lumazine-binding" evidence="13">
    <location>
        <begin position="503"/>
        <end position="602"/>
    </location>
</feature>
<dbReference type="NCBIfam" id="NF006767">
    <property type="entry name" value="PRK09289.1"/>
    <property type="match status" value="1"/>
</dbReference>
<dbReference type="PROSITE" id="PS51177">
    <property type="entry name" value="LUMAZINE_BIND"/>
    <property type="match status" value="2"/>
</dbReference>
<organism evidence="14 15">
    <name type="scientific">Diatrype stigma</name>
    <dbReference type="NCBI Taxonomy" id="117547"/>
    <lineage>
        <taxon>Eukaryota</taxon>
        <taxon>Fungi</taxon>
        <taxon>Dikarya</taxon>
        <taxon>Ascomycota</taxon>
        <taxon>Pezizomycotina</taxon>
        <taxon>Sordariomycetes</taxon>
        <taxon>Xylariomycetidae</taxon>
        <taxon>Xylariales</taxon>
        <taxon>Diatrypaceae</taxon>
        <taxon>Diatrype</taxon>
    </lineage>
</organism>
<dbReference type="GO" id="GO:0004746">
    <property type="term" value="F:riboflavin synthase activity"/>
    <property type="evidence" value="ECO:0007669"/>
    <property type="project" value="UniProtKB-EC"/>
</dbReference>
<dbReference type="InterPro" id="IPR017938">
    <property type="entry name" value="Riboflavin_synthase-like_b-brl"/>
</dbReference>
<dbReference type="Pfam" id="PF00677">
    <property type="entry name" value="Lum_binding"/>
    <property type="match status" value="2"/>
</dbReference>
<accession>A0AAN9YKX3</accession>
<feature type="repeat" description="Lumazine-binding" evidence="11">
    <location>
        <begin position="503"/>
        <end position="602"/>
    </location>
</feature>
<dbReference type="Gene3D" id="2.40.30.20">
    <property type="match status" value="2"/>
</dbReference>
<dbReference type="InterPro" id="IPR017853">
    <property type="entry name" value="GH"/>
</dbReference>
<evidence type="ECO:0000256" key="8">
    <source>
        <dbReference type="ARBA" id="ARBA00022737"/>
    </source>
</evidence>
<evidence type="ECO:0000256" key="6">
    <source>
        <dbReference type="ARBA" id="ARBA00022619"/>
    </source>
</evidence>
<dbReference type="SUPFAM" id="SSF51445">
    <property type="entry name" value="(Trans)glycosidases"/>
    <property type="match status" value="1"/>
</dbReference>
<keyword evidence="6" id="KW-0686">Riboflavin biosynthesis</keyword>
<dbReference type="CDD" id="cd00402">
    <property type="entry name" value="Riboflavin_synthase_like"/>
    <property type="match status" value="1"/>
</dbReference>
<comment type="function">
    <text evidence="1">Catalyzes the dismutation of two molecules of 6,7-dimethyl-8-ribityllumazine, resulting in the formation of riboflavin and 5-amino-6-(D-ribitylamino)uracil.</text>
</comment>
<feature type="chain" id="PRO_5042839957" description="Riboflavin synthase" evidence="12">
    <location>
        <begin position="21"/>
        <end position="634"/>
    </location>
</feature>